<reference evidence="1" key="2">
    <citation type="journal article" date="2021" name="PeerJ">
        <title>Extensive microbial diversity within the chicken gut microbiome revealed by metagenomics and culture.</title>
        <authorList>
            <person name="Gilroy R."/>
            <person name="Ravi A."/>
            <person name="Getino M."/>
            <person name="Pursley I."/>
            <person name="Horton D.L."/>
            <person name="Alikhan N.F."/>
            <person name="Baker D."/>
            <person name="Gharbi K."/>
            <person name="Hall N."/>
            <person name="Watson M."/>
            <person name="Adriaenssens E.M."/>
            <person name="Foster-Nyarko E."/>
            <person name="Jarju S."/>
            <person name="Secka A."/>
            <person name="Antonio M."/>
            <person name="Oren A."/>
            <person name="Chaudhuri R.R."/>
            <person name="La Ragione R."/>
            <person name="Hildebrand F."/>
            <person name="Pallen M.J."/>
        </authorList>
    </citation>
    <scope>NUCLEOTIDE SEQUENCE</scope>
    <source>
        <strain evidence="1">D3-1215</strain>
    </source>
</reference>
<dbReference type="Proteomes" id="UP000823637">
    <property type="component" value="Unassembled WGS sequence"/>
</dbReference>
<protein>
    <submittedName>
        <fullName evidence="1">Uncharacterized protein</fullName>
    </submittedName>
</protein>
<sequence length="56" mass="6419">MAIEMKYIPVLRGKAAIRFVEEADKNAMEKRGSIDFSKQVAKMRAILNNSKQYQAE</sequence>
<accession>A0A9D9EGL6</accession>
<evidence type="ECO:0000313" key="2">
    <source>
        <dbReference type="Proteomes" id="UP000823637"/>
    </source>
</evidence>
<comment type="caution">
    <text evidence="1">The sequence shown here is derived from an EMBL/GenBank/DDBJ whole genome shotgun (WGS) entry which is preliminary data.</text>
</comment>
<gene>
    <name evidence="1" type="ORF">IAC32_07330</name>
</gene>
<dbReference type="AlphaFoldDB" id="A0A9D9EGL6"/>
<reference evidence="1" key="1">
    <citation type="submission" date="2020-10" db="EMBL/GenBank/DDBJ databases">
        <authorList>
            <person name="Gilroy R."/>
        </authorList>
    </citation>
    <scope>NUCLEOTIDE SEQUENCE</scope>
    <source>
        <strain evidence="1">D3-1215</strain>
    </source>
</reference>
<name>A0A9D9EGL6_9BACT</name>
<proteinExistence type="predicted"/>
<dbReference type="EMBL" id="JADIMR010000107">
    <property type="protein sequence ID" value="MBO8447537.1"/>
    <property type="molecule type" value="Genomic_DNA"/>
</dbReference>
<organism evidence="1 2">
    <name type="scientific">Candidatus Enterocola intestinipullorum</name>
    <dbReference type="NCBI Taxonomy" id="2840783"/>
    <lineage>
        <taxon>Bacteria</taxon>
        <taxon>Pseudomonadati</taxon>
        <taxon>Bacteroidota</taxon>
        <taxon>Bacteroidia</taxon>
        <taxon>Bacteroidales</taxon>
        <taxon>Candidatus Enterocola</taxon>
    </lineage>
</organism>
<evidence type="ECO:0000313" key="1">
    <source>
        <dbReference type="EMBL" id="MBO8447537.1"/>
    </source>
</evidence>